<dbReference type="AlphaFoldDB" id="A0A9P1CJI4"/>
<evidence type="ECO:0000313" key="4">
    <source>
        <dbReference type="EMBL" id="CAL4779544.1"/>
    </source>
</evidence>
<evidence type="ECO:0000313" key="2">
    <source>
        <dbReference type="EMBL" id="CAI3992232.1"/>
    </source>
</evidence>
<evidence type="ECO:0000313" key="5">
    <source>
        <dbReference type="Proteomes" id="UP001152797"/>
    </source>
</evidence>
<name>A0A9P1CJI4_9DINO</name>
<feature type="compositionally biased region" description="Basic residues" evidence="1">
    <location>
        <begin position="457"/>
        <end position="467"/>
    </location>
</feature>
<keyword evidence="5" id="KW-1185">Reference proteome</keyword>
<protein>
    <submittedName>
        <fullName evidence="4">SCP domain-containing protein</fullName>
    </submittedName>
</protein>
<evidence type="ECO:0000313" key="3">
    <source>
        <dbReference type="EMBL" id="CAL1145607.1"/>
    </source>
</evidence>
<feature type="region of interest" description="Disordered" evidence="1">
    <location>
        <begin position="1"/>
        <end position="20"/>
    </location>
</feature>
<dbReference type="EMBL" id="CAMXCT010001686">
    <property type="protein sequence ID" value="CAI3992232.1"/>
    <property type="molecule type" value="Genomic_DNA"/>
</dbReference>
<dbReference type="EMBL" id="CAMXCT020001686">
    <property type="protein sequence ID" value="CAL1145607.1"/>
    <property type="molecule type" value="Genomic_DNA"/>
</dbReference>
<reference evidence="2" key="1">
    <citation type="submission" date="2022-10" db="EMBL/GenBank/DDBJ databases">
        <authorList>
            <person name="Chen Y."/>
            <person name="Dougan E. K."/>
            <person name="Chan C."/>
            <person name="Rhodes N."/>
            <person name="Thang M."/>
        </authorList>
    </citation>
    <scope>NUCLEOTIDE SEQUENCE</scope>
</reference>
<proteinExistence type="predicted"/>
<sequence>MRPHPPHAPHPSRPPAPRKKATYCDVVTAELELKELERQYEEMMQLQRELPLMRSRLEAMRRGTTRREQALVRMIEEREDEVLRVRDEIDYIQSLQVDPSVRVWPALLTSEPLGDSLTLAMKDIKEVQATKKEADVLSLARPAAWPSPLAMADLWLACAELDAISGFLGSSPNEKVTWEGLGLDVNAKSPGLLQKALDTAEQLADRFSHERLREVKRDHQKLWGDLDVDTRAYEIRLRAVIDSQGPMHRALCIQELKHLEMVVLLYRRLVTLSEEEANWYLEVKAQLMSQGKENRARQLRSETIRLKTFLEEACDLKRGERKEEKSGQDSQEDGKWHSLHSRELFQVVTARREVEQHRQKVSAAEISLHRATHPKLAVVENETRVKEAHQLLESFATWASKTEAALTLFGLTEPAWCAIAALPPSPMVEEATRLRQVLTRILNIATKKKAPSGSPKAKPKVVSRRRAKSVEAVGTAKVKEAKKFATT</sequence>
<evidence type="ECO:0000256" key="1">
    <source>
        <dbReference type="SAM" id="MobiDB-lite"/>
    </source>
</evidence>
<dbReference type="Proteomes" id="UP001152797">
    <property type="component" value="Unassembled WGS sequence"/>
</dbReference>
<comment type="caution">
    <text evidence="2">The sequence shown here is derived from an EMBL/GenBank/DDBJ whole genome shotgun (WGS) entry which is preliminary data.</text>
</comment>
<gene>
    <name evidence="2" type="ORF">C1SCF055_LOCUS19075</name>
</gene>
<dbReference type="OrthoDB" id="445547at2759"/>
<reference evidence="3" key="2">
    <citation type="submission" date="2024-04" db="EMBL/GenBank/DDBJ databases">
        <authorList>
            <person name="Chen Y."/>
            <person name="Shah S."/>
            <person name="Dougan E. K."/>
            <person name="Thang M."/>
            <person name="Chan C."/>
        </authorList>
    </citation>
    <scope>NUCLEOTIDE SEQUENCE [LARGE SCALE GENOMIC DNA]</scope>
</reference>
<organism evidence="2">
    <name type="scientific">Cladocopium goreaui</name>
    <dbReference type="NCBI Taxonomy" id="2562237"/>
    <lineage>
        <taxon>Eukaryota</taxon>
        <taxon>Sar</taxon>
        <taxon>Alveolata</taxon>
        <taxon>Dinophyceae</taxon>
        <taxon>Suessiales</taxon>
        <taxon>Symbiodiniaceae</taxon>
        <taxon>Cladocopium</taxon>
    </lineage>
</organism>
<dbReference type="EMBL" id="CAMXCT030001686">
    <property type="protein sequence ID" value="CAL4779544.1"/>
    <property type="molecule type" value="Genomic_DNA"/>
</dbReference>
<feature type="region of interest" description="Disordered" evidence="1">
    <location>
        <begin position="447"/>
        <end position="469"/>
    </location>
</feature>
<accession>A0A9P1CJI4</accession>